<name>A0A176WN81_MARPO</name>
<dbReference type="Proteomes" id="UP000077202">
    <property type="component" value="Unassembled WGS sequence"/>
</dbReference>
<evidence type="ECO:0000313" key="3">
    <source>
        <dbReference type="Proteomes" id="UP000077202"/>
    </source>
</evidence>
<sequence length="112" mass="12239">MKARDSLTAAPIYSIAKDIQVAVVRKHSSFTLSEKARRFIKQEGRCRTKHAVHIGDWTLDSATERAAVLGATLPSSRGDEYTKLALTRGSSSSEGGPGWGGHRFYSTSYSYS</sequence>
<protein>
    <submittedName>
        <fullName evidence="2">Uncharacterized protein</fullName>
    </submittedName>
</protein>
<proteinExistence type="predicted"/>
<evidence type="ECO:0000256" key="1">
    <source>
        <dbReference type="SAM" id="MobiDB-lite"/>
    </source>
</evidence>
<comment type="caution">
    <text evidence="2">The sequence shown here is derived from an EMBL/GenBank/DDBJ whole genome shotgun (WGS) entry which is preliminary data.</text>
</comment>
<reference evidence="2" key="1">
    <citation type="submission" date="2016-03" db="EMBL/GenBank/DDBJ databases">
        <title>Mechanisms controlling the formation of the plant cell surface in tip-growing cells are functionally conserved among land plants.</title>
        <authorList>
            <person name="Honkanen S."/>
            <person name="Jones V.A."/>
            <person name="Morieri G."/>
            <person name="Champion C."/>
            <person name="Hetherington A.J."/>
            <person name="Kelly S."/>
            <person name="Saint-Marcoux D."/>
            <person name="Proust H."/>
            <person name="Prescott H."/>
            <person name="Dolan L."/>
        </authorList>
    </citation>
    <scope>NUCLEOTIDE SEQUENCE [LARGE SCALE GENOMIC DNA]</scope>
    <source>
        <tissue evidence="2">Whole gametophyte</tissue>
    </source>
</reference>
<keyword evidence="3" id="KW-1185">Reference proteome</keyword>
<gene>
    <name evidence="2" type="ORF">AXG93_2891s1040</name>
</gene>
<dbReference type="AlphaFoldDB" id="A0A176WN81"/>
<dbReference type="EMBL" id="LVLJ01000455">
    <property type="protein sequence ID" value="OAE34081.1"/>
    <property type="molecule type" value="Genomic_DNA"/>
</dbReference>
<accession>A0A176WN81</accession>
<organism evidence="2 3">
    <name type="scientific">Marchantia polymorpha subsp. ruderalis</name>
    <dbReference type="NCBI Taxonomy" id="1480154"/>
    <lineage>
        <taxon>Eukaryota</taxon>
        <taxon>Viridiplantae</taxon>
        <taxon>Streptophyta</taxon>
        <taxon>Embryophyta</taxon>
        <taxon>Marchantiophyta</taxon>
        <taxon>Marchantiopsida</taxon>
        <taxon>Marchantiidae</taxon>
        <taxon>Marchantiales</taxon>
        <taxon>Marchantiaceae</taxon>
        <taxon>Marchantia</taxon>
    </lineage>
</organism>
<feature type="region of interest" description="Disordered" evidence="1">
    <location>
        <begin position="87"/>
        <end position="112"/>
    </location>
</feature>
<evidence type="ECO:0000313" key="2">
    <source>
        <dbReference type="EMBL" id="OAE34081.1"/>
    </source>
</evidence>